<dbReference type="AlphaFoldDB" id="A0A7W8D4I0"/>
<sequence>MRVMVIMKANEDSEAGVMPSERLLTEMGAFNEALVRAGVLLAGEGLHPSSEGARVRFGADTRPQVIAGPFAETRELIAGFWLLQVKSMDEAIAWVKRVPNPEGRQYEIEIRPVFEMEDFGPELTPELRAQEVSQRARLDAHTD</sequence>
<accession>A0A7W8D4I0</accession>
<dbReference type="EMBL" id="JACHHP010000002">
    <property type="protein sequence ID" value="MBB5207769.1"/>
    <property type="molecule type" value="Genomic_DNA"/>
</dbReference>
<dbReference type="InterPro" id="IPR011008">
    <property type="entry name" value="Dimeric_a/b-barrel"/>
</dbReference>
<name>A0A7W8D4I0_9GAMM</name>
<evidence type="ECO:0000256" key="1">
    <source>
        <dbReference type="ARBA" id="ARBA00007689"/>
    </source>
</evidence>
<keyword evidence="4" id="KW-1185">Reference proteome</keyword>
<evidence type="ECO:0000259" key="2">
    <source>
        <dbReference type="Pfam" id="PF03795"/>
    </source>
</evidence>
<dbReference type="Proteomes" id="UP000521199">
    <property type="component" value="Unassembled WGS sequence"/>
</dbReference>
<organism evidence="3 4">
    <name type="scientific">Chiayiivirga flava</name>
    <dbReference type="NCBI Taxonomy" id="659595"/>
    <lineage>
        <taxon>Bacteria</taxon>
        <taxon>Pseudomonadati</taxon>
        <taxon>Pseudomonadota</taxon>
        <taxon>Gammaproteobacteria</taxon>
        <taxon>Lysobacterales</taxon>
        <taxon>Lysobacteraceae</taxon>
        <taxon>Chiayiivirga</taxon>
    </lineage>
</organism>
<dbReference type="PANTHER" id="PTHR35174:SF4">
    <property type="entry name" value="BLL7163 PROTEIN"/>
    <property type="match status" value="1"/>
</dbReference>
<dbReference type="PANTHER" id="PTHR35174">
    <property type="entry name" value="BLL7171 PROTEIN-RELATED"/>
    <property type="match status" value="1"/>
</dbReference>
<dbReference type="RefSeq" id="WP_183960300.1">
    <property type="nucleotide sequence ID" value="NZ_JACHHP010000002.1"/>
</dbReference>
<gene>
    <name evidence="3" type="ORF">HNQ52_001298</name>
</gene>
<dbReference type="SUPFAM" id="SSF54909">
    <property type="entry name" value="Dimeric alpha+beta barrel"/>
    <property type="match status" value="1"/>
</dbReference>
<dbReference type="InterPro" id="IPR005545">
    <property type="entry name" value="YCII"/>
</dbReference>
<feature type="domain" description="YCII-related" evidence="2">
    <location>
        <begin position="1"/>
        <end position="116"/>
    </location>
</feature>
<reference evidence="3 4" key="1">
    <citation type="submission" date="2020-08" db="EMBL/GenBank/DDBJ databases">
        <title>Genomic Encyclopedia of Type Strains, Phase IV (KMG-IV): sequencing the most valuable type-strain genomes for metagenomic binning, comparative biology and taxonomic classification.</title>
        <authorList>
            <person name="Goeker M."/>
        </authorList>
    </citation>
    <scope>NUCLEOTIDE SEQUENCE [LARGE SCALE GENOMIC DNA]</scope>
    <source>
        <strain evidence="3 4">DSM 24163</strain>
    </source>
</reference>
<protein>
    <recommendedName>
        <fullName evidence="2">YCII-related domain-containing protein</fullName>
    </recommendedName>
</protein>
<dbReference type="Pfam" id="PF03795">
    <property type="entry name" value="YCII"/>
    <property type="match status" value="1"/>
</dbReference>
<comment type="caution">
    <text evidence="3">The sequence shown here is derived from an EMBL/GenBank/DDBJ whole genome shotgun (WGS) entry which is preliminary data.</text>
</comment>
<evidence type="ECO:0000313" key="3">
    <source>
        <dbReference type="EMBL" id="MBB5207769.1"/>
    </source>
</evidence>
<evidence type="ECO:0000313" key="4">
    <source>
        <dbReference type="Proteomes" id="UP000521199"/>
    </source>
</evidence>
<proteinExistence type="inferred from homology"/>
<comment type="similarity">
    <text evidence="1">Belongs to the YciI family.</text>
</comment>
<dbReference type="Gene3D" id="3.30.70.1060">
    <property type="entry name" value="Dimeric alpha+beta barrel"/>
    <property type="match status" value="1"/>
</dbReference>